<dbReference type="InterPro" id="IPR015943">
    <property type="entry name" value="WD40/YVTN_repeat-like_dom_sf"/>
</dbReference>
<protein>
    <submittedName>
        <fullName evidence="1">Uncharacterized protein</fullName>
    </submittedName>
</protein>
<dbReference type="Proteomes" id="UP000018208">
    <property type="component" value="Unassembled WGS sequence"/>
</dbReference>
<dbReference type="AlphaFoldDB" id="V6M4W7"/>
<organism evidence="1">
    <name type="scientific">Spironucleus salmonicida</name>
    <dbReference type="NCBI Taxonomy" id="348837"/>
    <lineage>
        <taxon>Eukaryota</taxon>
        <taxon>Metamonada</taxon>
        <taxon>Diplomonadida</taxon>
        <taxon>Hexamitidae</taxon>
        <taxon>Hexamitinae</taxon>
        <taxon>Spironucleus</taxon>
    </lineage>
</organism>
<sequence>MFKSCSKSQQHKNQFIKFTEDAIISQHPIDSNNCLYGTSQGQLFLYSFDTRIPQLIAQFESDAIRTIDCYNREAFIGCQSGSVYLINLSAQQPSLLGKLNSAVTRLYIFGGGNNLYIYAATKSCRLSAFQLVLVRSSFSGSLNKQPSSDIQKQTQTILQITLEENIFVKHNLELLQSEEESSDSKISHVHSYINLVTQDPNNPVLPSWTQKYHFATPTYLHGCEGIIAFCAEDKTVRFYNILTFQEMSEFRHDRLFPTSCHMFEKLFRGQKTLFCIIGYNGTGTDGGEVFMMNIKENDVFKVDLKCQFIGGIRAISCIDEKILISDRVCWRIFDQEYQQIAKYEFKDENPIRLEYFENGNEIIHYLTYNQGVCGRVKWNGAAFKTDFIE</sequence>
<reference evidence="2" key="2">
    <citation type="submission" date="2020-12" db="EMBL/GenBank/DDBJ databases">
        <title>New Spironucleus salmonicida genome in near-complete chromosomes.</title>
        <authorList>
            <person name="Xu F."/>
            <person name="Kurt Z."/>
            <person name="Jimenez-Gonzalez A."/>
            <person name="Astvaldsson A."/>
            <person name="Andersson J.O."/>
            <person name="Svard S.G."/>
        </authorList>
    </citation>
    <scope>NUCLEOTIDE SEQUENCE</scope>
    <source>
        <strain evidence="2">ATCC 50377</strain>
    </source>
</reference>
<dbReference type="OrthoDB" id="10248854at2759"/>
<name>V6M4W7_9EUKA</name>
<gene>
    <name evidence="1" type="ORF">SS50377_11347</name>
    <name evidence="2" type="ORF">SS50377_28213</name>
</gene>
<dbReference type="InterPro" id="IPR036322">
    <property type="entry name" value="WD40_repeat_dom_sf"/>
</dbReference>
<keyword evidence="3" id="KW-1185">Reference proteome</keyword>
<dbReference type="EMBL" id="AUWU02000008">
    <property type="protein sequence ID" value="KAH0570238.1"/>
    <property type="molecule type" value="Genomic_DNA"/>
</dbReference>
<accession>V6M4W7</accession>
<dbReference type="EMBL" id="KI545985">
    <property type="protein sequence ID" value="EST48399.1"/>
    <property type="molecule type" value="Genomic_DNA"/>
</dbReference>
<dbReference type="VEuPathDB" id="GiardiaDB:SS50377_28213"/>
<proteinExistence type="predicted"/>
<reference evidence="1 2" key="1">
    <citation type="journal article" date="2014" name="PLoS Genet.">
        <title>The Genome of Spironucleus salmonicida Highlights a Fish Pathogen Adapted to Fluctuating Environments.</title>
        <authorList>
            <person name="Xu F."/>
            <person name="Jerlstrom-Hultqvist J."/>
            <person name="Einarsson E."/>
            <person name="Astvaldsson A."/>
            <person name="Svard S.G."/>
            <person name="Andersson J.O."/>
        </authorList>
    </citation>
    <scope>NUCLEOTIDE SEQUENCE</scope>
    <source>
        <strain evidence="2">ATCC 50377</strain>
    </source>
</reference>
<evidence type="ECO:0000313" key="3">
    <source>
        <dbReference type="Proteomes" id="UP000018208"/>
    </source>
</evidence>
<dbReference type="Gene3D" id="2.130.10.10">
    <property type="entry name" value="YVTN repeat-like/Quinoprotein amine dehydrogenase"/>
    <property type="match status" value="1"/>
</dbReference>
<dbReference type="SUPFAM" id="SSF50978">
    <property type="entry name" value="WD40 repeat-like"/>
    <property type="match status" value="1"/>
</dbReference>
<evidence type="ECO:0000313" key="2">
    <source>
        <dbReference type="EMBL" id="KAH0570238.1"/>
    </source>
</evidence>
<evidence type="ECO:0000313" key="1">
    <source>
        <dbReference type="EMBL" id="EST48399.1"/>
    </source>
</evidence>